<dbReference type="GO" id="GO:0051457">
    <property type="term" value="P:maintenance of protein location in nucleus"/>
    <property type="evidence" value="ECO:0007669"/>
    <property type="project" value="TreeGrafter"/>
</dbReference>
<evidence type="ECO:0000313" key="3">
    <source>
        <dbReference type="Proteomes" id="UP000623129"/>
    </source>
</evidence>
<proteinExistence type="predicted"/>
<keyword evidence="3" id="KW-1185">Reference proteome</keyword>
<reference evidence="2" key="1">
    <citation type="submission" date="2020-01" db="EMBL/GenBank/DDBJ databases">
        <title>Genome sequence of Kobresia littledalei, the first chromosome-level genome in the family Cyperaceae.</title>
        <authorList>
            <person name="Qu G."/>
        </authorList>
    </citation>
    <scope>NUCLEOTIDE SEQUENCE</scope>
    <source>
        <strain evidence="2">C.B.Clarke</strain>
        <tissue evidence="2">Leaf</tissue>
    </source>
</reference>
<dbReference type="OrthoDB" id="1930763at2759"/>
<feature type="compositionally biased region" description="Low complexity" evidence="1">
    <location>
        <begin position="99"/>
        <end position="116"/>
    </location>
</feature>
<dbReference type="GO" id="GO:0005737">
    <property type="term" value="C:cytoplasm"/>
    <property type="evidence" value="ECO:0007669"/>
    <property type="project" value="TreeGrafter"/>
</dbReference>
<feature type="compositionally biased region" description="Basic and acidic residues" evidence="1">
    <location>
        <begin position="48"/>
        <end position="57"/>
    </location>
</feature>
<evidence type="ECO:0000256" key="1">
    <source>
        <dbReference type="SAM" id="MobiDB-lite"/>
    </source>
</evidence>
<feature type="region of interest" description="Disordered" evidence="1">
    <location>
        <begin position="99"/>
        <end position="118"/>
    </location>
</feature>
<dbReference type="InterPro" id="IPR037766">
    <property type="entry name" value="FHY1"/>
</dbReference>
<gene>
    <name evidence="2" type="ORF">FCM35_KLT03019</name>
</gene>
<dbReference type="AlphaFoldDB" id="A0A833R9N8"/>
<dbReference type="PANTHER" id="PTHR37723:SF1">
    <property type="entry name" value="PROTEIN FAR-RED-ELONGATED HYPOCOTYL 1-LIKE"/>
    <property type="match status" value="1"/>
</dbReference>
<accession>A0A833R9N8</accession>
<dbReference type="PANTHER" id="PTHR37723">
    <property type="entry name" value="PROTEIN FAR-RED ELONGATED HYPOCOTYL 1"/>
    <property type="match status" value="1"/>
</dbReference>
<comment type="caution">
    <text evidence="2">The sequence shown here is derived from an EMBL/GenBank/DDBJ whole genome shotgun (WGS) entry which is preliminary data.</text>
</comment>
<name>A0A833R9N8_9POAL</name>
<feature type="compositionally biased region" description="Basic and acidic residues" evidence="1">
    <location>
        <begin position="20"/>
        <end position="40"/>
    </location>
</feature>
<dbReference type="GO" id="GO:0009639">
    <property type="term" value="P:response to red or far red light"/>
    <property type="evidence" value="ECO:0007669"/>
    <property type="project" value="InterPro"/>
</dbReference>
<protein>
    <submittedName>
        <fullName evidence="2">Uncharacterized protein</fullName>
    </submittedName>
</protein>
<dbReference type="EMBL" id="SWLB01000012">
    <property type="protein sequence ID" value="KAF3331613.1"/>
    <property type="molecule type" value="Genomic_DNA"/>
</dbReference>
<dbReference type="GO" id="GO:0016607">
    <property type="term" value="C:nuclear speck"/>
    <property type="evidence" value="ECO:0007669"/>
    <property type="project" value="TreeGrafter"/>
</dbReference>
<dbReference type="Proteomes" id="UP000623129">
    <property type="component" value="Unassembled WGS sequence"/>
</dbReference>
<organism evidence="2 3">
    <name type="scientific">Carex littledalei</name>
    <dbReference type="NCBI Taxonomy" id="544730"/>
    <lineage>
        <taxon>Eukaryota</taxon>
        <taxon>Viridiplantae</taxon>
        <taxon>Streptophyta</taxon>
        <taxon>Embryophyta</taxon>
        <taxon>Tracheophyta</taxon>
        <taxon>Spermatophyta</taxon>
        <taxon>Magnoliopsida</taxon>
        <taxon>Liliopsida</taxon>
        <taxon>Poales</taxon>
        <taxon>Cyperaceae</taxon>
        <taxon>Cyperoideae</taxon>
        <taxon>Cariceae</taxon>
        <taxon>Carex</taxon>
        <taxon>Carex subgen. Euthyceras</taxon>
    </lineage>
</organism>
<feature type="region of interest" description="Disordered" evidence="1">
    <location>
        <begin position="1"/>
        <end position="78"/>
    </location>
</feature>
<evidence type="ECO:0000313" key="2">
    <source>
        <dbReference type="EMBL" id="KAF3331613.1"/>
    </source>
</evidence>
<sequence>MEQHMDRQHLSSHSSSLIREVSDHSTELKKKRKLLCEHTDSGSPISKQKLENQHVTESEESSENSINSPFTNNVHNAADPSMVPDWSYTSSSYCSNEATSSSTFSSSAESDSTDNFGSGGIGFNGKKDLFKELEALHDPVIAELVKSNMVGGEDADADTLDSMLYNNGSDGFVTRSTLSGIMQDGRAGSRQLTIDQEFEQYFSKLML</sequence>
<dbReference type="GO" id="GO:0061608">
    <property type="term" value="F:nuclear import signal receptor activity"/>
    <property type="evidence" value="ECO:0007669"/>
    <property type="project" value="TreeGrafter"/>
</dbReference>